<dbReference type="CDD" id="cd06261">
    <property type="entry name" value="TM_PBP2"/>
    <property type="match status" value="1"/>
</dbReference>
<feature type="transmembrane region" description="Helical" evidence="7">
    <location>
        <begin position="73"/>
        <end position="96"/>
    </location>
</feature>
<organism evidence="9 10">
    <name type="scientific">Intestinimonas massiliensis</name>
    <name type="common">ex Afouda et al. 2020</name>
    <dbReference type="NCBI Taxonomy" id="1673721"/>
    <lineage>
        <taxon>Bacteria</taxon>
        <taxon>Bacillati</taxon>
        <taxon>Bacillota</taxon>
        <taxon>Clostridia</taxon>
        <taxon>Eubacteriales</taxon>
        <taxon>Intestinimonas</taxon>
    </lineage>
</organism>
<feature type="transmembrane region" description="Helical" evidence="7">
    <location>
        <begin position="177"/>
        <end position="198"/>
    </location>
</feature>
<reference evidence="9 10" key="1">
    <citation type="submission" date="2022-01" db="EMBL/GenBank/DDBJ databases">
        <title>Collection of gut derived symbiotic bacterial strains cultured from healthy donors.</title>
        <authorList>
            <person name="Lin H."/>
            <person name="Kohout C."/>
            <person name="Waligurski E."/>
            <person name="Pamer E.G."/>
        </authorList>
    </citation>
    <scope>NUCLEOTIDE SEQUENCE [LARGE SCALE GENOMIC DNA]</scope>
    <source>
        <strain evidence="9 10">DFI.3.7</strain>
    </source>
</reference>
<evidence type="ECO:0000256" key="5">
    <source>
        <dbReference type="ARBA" id="ARBA00022989"/>
    </source>
</evidence>
<dbReference type="RefSeq" id="WP_238073167.1">
    <property type="nucleotide sequence ID" value="NZ_JAKNJB010000004.1"/>
</dbReference>
<dbReference type="Proteomes" id="UP001200313">
    <property type="component" value="Unassembled WGS sequence"/>
</dbReference>
<keyword evidence="4 7" id="KW-0812">Transmembrane</keyword>
<dbReference type="PANTHER" id="PTHR43386">
    <property type="entry name" value="OLIGOPEPTIDE TRANSPORT SYSTEM PERMEASE PROTEIN APPC"/>
    <property type="match status" value="1"/>
</dbReference>
<dbReference type="InterPro" id="IPR035906">
    <property type="entry name" value="MetI-like_sf"/>
</dbReference>
<keyword evidence="6 7" id="KW-0472">Membrane</keyword>
<evidence type="ECO:0000256" key="7">
    <source>
        <dbReference type="RuleBase" id="RU363032"/>
    </source>
</evidence>
<name>A0ABS9M5L6_9FIRM</name>
<keyword evidence="2 7" id="KW-0813">Transport</keyword>
<gene>
    <name evidence="9" type="ORF">L0P79_03245</name>
</gene>
<evidence type="ECO:0000256" key="2">
    <source>
        <dbReference type="ARBA" id="ARBA00022448"/>
    </source>
</evidence>
<dbReference type="PROSITE" id="PS50928">
    <property type="entry name" value="ABC_TM1"/>
    <property type="match status" value="1"/>
</dbReference>
<dbReference type="SUPFAM" id="SSF161098">
    <property type="entry name" value="MetI-like"/>
    <property type="match status" value="1"/>
</dbReference>
<dbReference type="Gene3D" id="1.10.3720.10">
    <property type="entry name" value="MetI-like"/>
    <property type="match status" value="1"/>
</dbReference>
<evidence type="ECO:0000256" key="4">
    <source>
        <dbReference type="ARBA" id="ARBA00022692"/>
    </source>
</evidence>
<feature type="transmembrane region" description="Helical" evidence="7">
    <location>
        <begin position="236"/>
        <end position="257"/>
    </location>
</feature>
<proteinExistence type="inferred from homology"/>
<evidence type="ECO:0000256" key="1">
    <source>
        <dbReference type="ARBA" id="ARBA00004651"/>
    </source>
</evidence>
<comment type="subcellular location">
    <subcellularLocation>
        <location evidence="1 7">Cell membrane</location>
        <topology evidence="1 7">Multi-pass membrane protein</topology>
    </subcellularLocation>
</comment>
<dbReference type="EMBL" id="JAKNJB010000004">
    <property type="protein sequence ID" value="MCG4526088.1"/>
    <property type="molecule type" value="Genomic_DNA"/>
</dbReference>
<sequence>MKKARNSFFYIGGGISLVMTLLILMGYIWTPYSPTQMDASAQMQAPSLQHLLGTDNFGRDIFSRVLQGAGTSFLIAVSVVAIGCLAGILVGSLCGYYGGTADVILTRVCDSITAFPSILLALVIVSVVGSGTYNIIVALGILFIPSFARIVRGEFARCRHLNYIQSAKLMGVGDARILFSHILPNTFSVLLPAITIGFNNAILSEASMSFLGIGIQPPHASLGSMLNDSQTYLRSAPWYALSVGGTIVLLILGFSLLSEGLQQRDRRN</sequence>
<keyword evidence="3" id="KW-1003">Cell membrane</keyword>
<protein>
    <submittedName>
        <fullName evidence="9">ABC transporter permease</fullName>
    </submittedName>
</protein>
<dbReference type="InterPro" id="IPR050366">
    <property type="entry name" value="BP-dependent_transpt_permease"/>
</dbReference>
<feature type="domain" description="ABC transmembrane type-1" evidence="8">
    <location>
        <begin position="69"/>
        <end position="258"/>
    </location>
</feature>
<comment type="caution">
    <text evidence="9">The sequence shown here is derived from an EMBL/GenBank/DDBJ whole genome shotgun (WGS) entry which is preliminary data.</text>
</comment>
<keyword evidence="5 7" id="KW-1133">Transmembrane helix</keyword>
<feature type="transmembrane region" description="Helical" evidence="7">
    <location>
        <begin position="108"/>
        <end position="127"/>
    </location>
</feature>
<dbReference type="InterPro" id="IPR000515">
    <property type="entry name" value="MetI-like"/>
</dbReference>
<feature type="transmembrane region" description="Helical" evidence="7">
    <location>
        <begin position="7"/>
        <end position="29"/>
    </location>
</feature>
<dbReference type="Pfam" id="PF00528">
    <property type="entry name" value="BPD_transp_1"/>
    <property type="match status" value="1"/>
</dbReference>
<evidence type="ECO:0000313" key="10">
    <source>
        <dbReference type="Proteomes" id="UP001200313"/>
    </source>
</evidence>
<keyword evidence="10" id="KW-1185">Reference proteome</keyword>
<evidence type="ECO:0000256" key="6">
    <source>
        <dbReference type="ARBA" id="ARBA00023136"/>
    </source>
</evidence>
<evidence type="ECO:0000259" key="8">
    <source>
        <dbReference type="PROSITE" id="PS50928"/>
    </source>
</evidence>
<evidence type="ECO:0000313" key="9">
    <source>
        <dbReference type="EMBL" id="MCG4526088.1"/>
    </source>
</evidence>
<feature type="transmembrane region" description="Helical" evidence="7">
    <location>
        <begin position="133"/>
        <end position="151"/>
    </location>
</feature>
<comment type="similarity">
    <text evidence="7">Belongs to the binding-protein-dependent transport system permease family.</text>
</comment>
<accession>A0ABS9M5L6</accession>
<evidence type="ECO:0000256" key="3">
    <source>
        <dbReference type="ARBA" id="ARBA00022475"/>
    </source>
</evidence>
<dbReference type="PANTHER" id="PTHR43386:SF1">
    <property type="entry name" value="D,D-DIPEPTIDE TRANSPORT SYSTEM PERMEASE PROTEIN DDPC-RELATED"/>
    <property type="match status" value="1"/>
</dbReference>